<dbReference type="GO" id="GO:0006974">
    <property type="term" value="P:DNA damage response"/>
    <property type="evidence" value="ECO:0007669"/>
    <property type="project" value="UniProtKB-KW"/>
</dbReference>
<dbReference type="PANTHER" id="PTHR23196:SF1">
    <property type="entry name" value="PAX-INTERACTING PROTEIN 1"/>
    <property type="match status" value="1"/>
</dbReference>
<protein>
    <recommendedName>
        <fullName evidence="7">BRCT domain-containing protein</fullName>
    </recommendedName>
</protein>
<evidence type="ECO:0000256" key="4">
    <source>
        <dbReference type="SAM" id="MobiDB-lite"/>
    </source>
</evidence>
<gene>
    <name evidence="5" type="ORF">ALECFALPRED_004083</name>
</gene>
<evidence type="ECO:0000313" key="5">
    <source>
        <dbReference type="EMBL" id="CAF9928524.1"/>
    </source>
</evidence>
<dbReference type="OrthoDB" id="342264at2759"/>
<dbReference type="InterPro" id="IPR051579">
    <property type="entry name" value="DDR_Transcriptional_Reg"/>
</dbReference>
<organism evidence="5 6">
    <name type="scientific">Alectoria fallacina</name>
    <dbReference type="NCBI Taxonomy" id="1903189"/>
    <lineage>
        <taxon>Eukaryota</taxon>
        <taxon>Fungi</taxon>
        <taxon>Dikarya</taxon>
        <taxon>Ascomycota</taxon>
        <taxon>Pezizomycotina</taxon>
        <taxon>Lecanoromycetes</taxon>
        <taxon>OSLEUM clade</taxon>
        <taxon>Lecanoromycetidae</taxon>
        <taxon>Lecanorales</taxon>
        <taxon>Lecanorineae</taxon>
        <taxon>Parmeliaceae</taxon>
        <taxon>Alectoria</taxon>
    </lineage>
</organism>
<dbReference type="PANTHER" id="PTHR23196">
    <property type="entry name" value="PAX TRANSCRIPTION ACTIVATION DOMAIN INTERACTING PROTEIN"/>
    <property type="match status" value="1"/>
</dbReference>
<keyword evidence="3" id="KW-0539">Nucleus</keyword>
<feature type="compositionally biased region" description="Polar residues" evidence="4">
    <location>
        <begin position="473"/>
        <end position="515"/>
    </location>
</feature>
<dbReference type="GO" id="GO:0005634">
    <property type="term" value="C:nucleus"/>
    <property type="evidence" value="ECO:0007669"/>
    <property type="project" value="UniProtKB-SubCell"/>
</dbReference>
<name>A0A8H3IVK6_9LECA</name>
<feature type="compositionally biased region" description="Polar residues" evidence="4">
    <location>
        <begin position="357"/>
        <end position="370"/>
    </location>
</feature>
<reference evidence="5" key="1">
    <citation type="submission" date="2021-03" db="EMBL/GenBank/DDBJ databases">
        <authorList>
            <person name="Tagirdzhanova G."/>
        </authorList>
    </citation>
    <scope>NUCLEOTIDE SEQUENCE</scope>
</reference>
<proteinExistence type="predicted"/>
<evidence type="ECO:0000256" key="1">
    <source>
        <dbReference type="ARBA" id="ARBA00004123"/>
    </source>
</evidence>
<dbReference type="InterPro" id="IPR036420">
    <property type="entry name" value="BRCT_dom_sf"/>
</dbReference>
<keyword evidence="2" id="KW-0227">DNA damage</keyword>
<comment type="subcellular location">
    <subcellularLocation>
        <location evidence="1">Nucleus</location>
    </subcellularLocation>
</comment>
<evidence type="ECO:0000313" key="6">
    <source>
        <dbReference type="Proteomes" id="UP000664203"/>
    </source>
</evidence>
<dbReference type="Gene3D" id="3.40.50.10190">
    <property type="entry name" value="BRCT domain"/>
    <property type="match status" value="2"/>
</dbReference>
<evidence type="ECO:0000256" key="2">
    <source>
        <dbReference type="ARBA" id="ARBA00022763"/>
    </source>
</evidence>
<evidence type="ECO:0000256" key="3">
    <source>
        <dbReference type="ARBA" id="ARBA00023242"/>
    </source>
</evidence>
<feature type="compositionally biased region" description="Low complexity" evidence="4">
    <location>
        <begin position="143"/>
        <end position="157"/>
    </location>
</feature>
<comment type="caution">
    <text evidence="5">The sequence shown here is derived from an EMBL/GenBank/DDBJ whole genome shotgun (WGS) entry which is preliminary data.</text>
</comment>
<feature type="region of interest" description="Disordered" evidence="4">
    <location>
        <begin position="141"/>
        <end position="174"/>
    </location>
</feature>
<sequence>MSSKKCCLRQHIRGQPANLIFIDLSLDNTVLKFLIRGPNRLGSHIEEDFELYDIHETRPESGSWAILHTQNGFAFLEALTSDVSVESLGRKIDGVSTHAGIKVRPSTSGSIPSTLQLLSGQSFYIGKTTLSLVPAEHGDLPINSSDLSDSNLESSNNQVSQMQSTLGPSTPQRTARVGSAVMETPMPHRDYKPEDFTPILKQVTGQAISGRKISKKWPESPLKREVMHTVRDASEHGNSTSPPKFKKEDEQMADAAVNEPNCSNPQSKIEIEVVGMANAIAARPLQQNVVDLEDTEMAGADLKSEHLGKMEPFSSIQSRVHSTGGPGGPGRSPILKESKPLSSSLAQVQPERGLQAPDQSPILQASSDSTRQLDDVDVDDSPARKRVKTAAVSREASIEESQDSLQNEVIFVKRGNPAPTARPVSADQVSSSTPTRSRSANQHKQRSPTPSTRLKHPSPVIGPNSRPHPANQPPSESSFNSIEPDTGTPPSNWNPTSASRFNSVEPNSSMRSTRSTARDEHNSSWFTDAGTRILFASSSSVGDSKPFLKFLSNKGVKKVQSVHNCTVLCVGMELKKTSKLILAVLLGKDIITDSWVTDSVKGNDLLSVVPYMARDPKKEADWGTSLDEAIYRGKQGLRVLQDQTILFTPSAKKDLGKNGFDELKEIVKCAGAKFSSALPKKSPEETSSSTVVVATHEDTEGATLQKLGWRIYVKDIISLSILRGKLDLESDEFLIKEQRKESRKRKR</sequence>
<keyword evidence="6" id="KW-1185">Reference proteome</keyword>
<dbReference type="EMBL" id="CAJPDR010000252">
    <property type="protein sequence ID" value="CAF9928524.1"/>
    <property type="molecule type" value="Genomic_DNA"/>
</dbReference>
<feature type="region of interest" description="Disordered" evidence="4">
    <location>
        <begin position="315"/>
        <end position="403"/>
    </location>
</feature>
<dbReference type="CDD" id="cd17744">
    <property type="entry name" value="BRCT_MDC1_rpt1"/>
    <property type="match status" value="1"/>
</dbReference>
<dbReference type="SUPFAM" id="SSF52113">
    <property type="entry name" value="BRCT domain"/>
    <property type="match status" value="1"/>
</dbReference>
<feature type="compositionally biased region" description="Polar residues" evidence="4">
    <location>
        <begin position="158"/>
        <end position="173"/>
    </location>
</feature>
<evidence type="ECO:0008006" key="7">
    <source>
        <dbReference type="Google" id="ProtNLM"/>
    </source>
</evidence>
<dbReference type="AlphaFoldDB" id="A0A8H3IVK6"/>
<feature type="compositionally biased region" description="Polar residues" evidence="4">
    <location>
        <begin position="427"/>
        <end position="440"/>
    </location>
</feature>
<accession>A0A8H3IVK6</accession>
<dbReference type="Proteomes" id="UP000664203">
    <property type="component" value="Unassembled WGS sequence"/>
</dbReference>
<feature type="region of interest" description="Disordered" evidence="4">
    <location>
        <begin position="415"/>
        <end position="523"/>
    </location>
</feature>
<dbReference type="CDD" id="cd18432">
    <property type="entry name" value="BRCT_PAXIP1_rpt6_like"/>
    <property type="match status" value="1"/>
</dbReference>